<feature type="coiled-coil region" evidence="1">
    <location>
        <begin position="525"/>
        <end position="587"/>
    </location>
</feature>
<keyword evidence="4" id="KW-1185">Reference proteome</keyword>
<gene>
    <name evidence="3" type="ORF">M436DRAFT_61891</name>
</gene>
<dbReference type="AlphaFoldDB" id="A0A074WQP3"/>
<reference evidence="3 4" key="1">
    <citation type="journal article" date="2014" name="BMC Genomics">
        <title>Genome sequencing of four Aureobasidium pullulans varieties: biotechnological potential, stress tolerance, and description of new species.</title>
        <authorList>
            <person name="Gostin Ar C."/>
            <person name="Ohm R.A."/>
            <person name="Kogej T."/>
            <person name="Sonjak S."/>
            <person name="Turk M."/>
            <person name="Zajc J."/>
            <person name="Zalar P."/>
            <person name="Grube M."/>
            <person name="Sun H."/>
            <person name="Han J."/>
            <person name="Sharma A."/>
            <person name="Chiniquy J."/>
            <person name="Ngan C.Y."/>
            <person name="Lipzen A."/>
            <person name="Barry K."/>
            <person name="Grigoriev I.V."/>
            <person name="Gunde-Cimerman N."/>
        </authorList>
    </citation>
    <scope>NUCLEOTIDE SEQUENCE [LARGE SCALE GENOMIC DNA]</scope>
    <source>
        <strain evidence="3 4">CBS 147.97</strain>
    </source>
</reference>
<accession>A0A074WQP3</accession>
<keyword evidence="1" id="KW-0175">Coiled coil</keyword>
<protein>
    <submittedName>
        <fullName evidence="3">Uncharacterized protein</fullName>
    </submittedName>
</protein>
<feature type="region of interest" description="Disordered" evidence="2">
    <location>
        <begin position="329"/>
        <end position="401"/>
    </location>
</feature>
<dbReference type="Proteomes" id="UP000027730">
    <property type="component" value="Unassembled WGS sequence"/>
</dbReference>
<evidence type="ECO:0000256" key="2">
    <source>
        <dbReference type="SAM" id="MobiDB-lite"/>
    </source>
</evidence>
<organism evidence="3 4">
    <name type="scientific">Aureobasidium namibiae CBS 147.97</name>
    <dbReference type="NCBI Taxonomy" id="1043004"/>
    <lineage>
        <taxon>Eukaryota</taxon>
        <taxon>Fungi</taxon>
        <taxon>Dikarya</taxon>
        <taxon>Ascomycota</taxon>
        <taxon>Pezizomycotina</taxon>
        <taxon>Dothideomycetes</taxon>
        <taxon>Dothideomycetidae</taxon>
        <taxon>Dothideales</taxon>
        <taxon>Saccotheciaceae</taxon>
        <taxon>Aureobasidium</taxon>
    </lineage>
</organism>
<evidence type="ECO:0000313" key="3">
    <source>
        <dbReference type="EMBL" id="KEQ75485.1"/>
    </source>
</evidence>
<dbReference type="GeneID" id="25413284"/>
<dbReference type="HOGENOM" id="CLU_030505_0_0_1"/>
<evidence type="ECO:0000256" key="1">
    <source>
        <dbReference type="SAM" id="Coils"/>
    </source>
</evidence>
<feature type="compositionally biased region" description="Basic and acidic residues" evidence="2">
    <location>
        <begin position="128"/>
        <end position="140"/>
    </location>
</feature>
<dbReference type="RefSeq" id="XP_013429697.1">
    <property type="nucleotide sequence ID" value="XM_013574243.1"/>
</dbReference>
<feature type="region of interest" description="Disordered" evidence="2">
    <location>
        <begin position="118"/>
        <end position="145"/>
    </location>
</feature>
<name>A0A074WQP3_9PEZI</name>
<dbReference type="EMBL" id="KL584705">
    <property type="protein sequence ID" value="KEQ75485.1"/>
    <property type="molecule type" value="Genomic_DNA"/>
</dbReference>
<evidence type="ECO:0000313" key="4">
    <source>
        <dbReference type="Proteomes" id="UP000027730"/>
    </source>
</evidence>
<feature type="region of interest" description="Disordered" evidence="2">
    <location>
        <begin position="497"/>
        <end position="517"/>
    </location>
</feature>
<feature type="compositionally biased region" description="Polar residues" evidence="2">
    <location>
        <begin position="352"/>
        <end position="363"/>
    </location>
</feature>
<sequence>MFAALRVDTDTREDAYRVRATSLLGRRFAHSFGTFSHHIRRADYRQAYCHQKHHCLCRAFPRQPSGKISKMAPPKKLTFNFSSEAAPNNYIRGPITGRRRKKEKVVENAAVVVDDDDSPLFEPLADQSPDRTEMKHRADPPRTPARRLVSGRNAQVRASTYQVVPRTPLRTGARVYRDDGGADRMIWQPGDGDGVRDSEFPNKSLFKERYRFFQTEIGPIERGINSPPHFVVLDDKAVWDVMRSKKYTAEERATYWPFDFGCNGVVRANRRHKGRAALIGGDASDGEEGHVPWIAIGPKKNSTKYYLAGENGGYEEVVFNSSTVRPSLANHMTTSTGGRKYGNPTKVPTAEATPTLNNGSKTEYTTKRKANQPLNPRHSRPKVGKYLHSTPSPGWPGGPTRLLNKTPVTSARADHENYANQHDGSELSPSTRVGGQTVYARYDYGDEQPERKRGRLVTSNVRNSYARTPYADDAKTPLVGAETPNQGYPYEARTPGRMGPMGGPMSSHGASEALPNQQPPDWQTVQSLLQELEQTRKNFAQVEGKFAQVDEELQWTRTEREQERRELQQALAKIAQLEGKCEQTQWKSAQMDDTLRKHDEEILYLMEHERQKSHMPGN</sequence>
<proteinExistence type="predicted"/>
<dbReference type="OrthoDB" id="3650389at2759"/>
<feature type="compositionally biased region" description="Low complexity" evidence="2">
    <location>
        <begin position="497"/>
        <end position="511"/>
    </location>
</feature>